<evidence type="ECO:0000313" key="3">
    <source>
        <dbReference type="Proteomes" id="UP000294621"/>
    </source>
</evidence>
<dbReference type="SMART" id="SM01043">
    <property type="entry name" value="BTAD"/>
    <property type="match status" value="1"/>
</dbReference>
<accession>A0A4R5Y599</accession>
<dbReference type="InterPro" id="IPR005158">
    <property type="entry name" value="BTAD"/>
</dbReference>
<evidence type="ECO:0000313" key="2">
    <source>
        <dbReference type="EMBL" id="TDL39759.1"/>
    </source>
</evidence>
<feature type="domain" description="Bacterial transcriptional activator" evidence="1">
    <location>
        <begin position="97"/>
        <end position="234"/>
    </location>
</feature>
<dbReference type="STRING" id="683150.G205_20018"/>
<protein>
    <submittedName>
        <fullName evidence="2">Transcriptional regulator</fullName>
    </submittedName>
</protein>
<gene>
    <name evidence="2" type="ORF">E2R57_04630</name>
</gene>
<reference evidence="2 3" key="1">
    <citation type="submission" date="2019-03" db="EMBL/GenBank/DDBJ databases">
        <title>Genome Sequencing and Assembly of Various Microbes Isolated from Partially Reclaimed Soil and Acid Mine Drainage (AMD) Site.</title>
        <authorList>
            <person name="Steinbock B."/>
            <person name="Bechtold R."/>
            <person name="Sevigny J.L."/>
            <person name="Thomas D."/>
            <person name="Cuthill L.R."/>
            <person name="Aveiro Johannsen E.J."/>
            <person name="Thomas K."/>
            <person name="Ghosh A."/>
        </authorList>
    </citation>
    <scope>NUCLEOTIDE SEQUENCE [LARGE SCALE GENOMIC DNA]</scope>
    <source>
        <strain evidence="2 3">S-A1</strain>
    </source>
</reference>
<comment type="caution">
    <text evidence="2">The sequence shown here is derived from an EMBL/GenBank/DDBJ whole genome shotgun (WGS) entry which is preliminary data.</text>
</comment>
<proteinExistence type="predicted"/>
<dbReference type="EMBL" id="SMZQ01000002">
    <property type="protein sequence ID" value="TDL39759.1"/>
    <property type="molecule type" value="Genomic_DNA"/>
</dbReference>
<dbReference type="Proteomes" id="UP000294621">
    <property type="component" value="Unassembled WGS sequence"/>
</dbReference>
<name>A0A4R5Y599_9MICC</name>
<dbReference type="InterPro" id="IPR051677">
    <property type="entry name" value="AfsR-DnrI-RedD_regulator"/>
</dbReference>
<evidence type="ECO:0000259" key="1">
    <source>
        <dbReference type="SMART" id="SM01043"/>
    </source>
</evidence>
<sequence length="262" mass="28528">MGNDDYGIFELDLMRSWQLRQDGEVVHVAARQQRLIAALAVRGASLRNFLAGMLWPEYPDDKALESLRVTVHLVTRQLPGLLVKDGALLFLHSGVVVDLHKIRAVLKAAGLPGGDMVAANLQELRDLEFLPGWYEDWVLFEQGRLRHDQLRALTLLAGGFSGRGDHGAAAEAAAAALHIEPLYESAVRFLVAAELAQGNLASALVAYEKYHDQLLQDMGVEPSGALKHLISEAVKPHAHGAKDQLVPAWGSGLGQQPLLHNV</sequence>
<dbReference type="Pfam" id="PF03704">
    <property type="entry name" value="BTAD"/>
    <property type="match status" value="1"/>
</dbReference>
<dbReference type="InterPro" id="IPR011990">
    <property type="entry name" value="TPR-like_helical_dom_sf"/>
</dbReference>
<dbReference type="RefSeq" id="WP_133346860.1">
    <property type="nucleotide sequence ID" value="NZ_SMZQ01000002.1"/>
</dbReference>
<dbReference type="AlphaFoldDB" id="A0A4R5Y599"/>
<organism evidence="2 3">
    <name type="scientific">Arthrobacter nitrophenolicus</name>
    <dbReference type="NCBI Taxonomy" id="683150"/>
    <lineage>
        <taxon>Bacteria</taxon>
        <taxon>Bacillati</taxon>
        <taxon>Actinomycetota</taxon>
        <taxon>Actinomycetes</taxon>
        <taxon>Micrococcales</taxon>
        <taxon>Micrococcaceae</taxon>
        <taxon>Arthrobacter</taxon>
    </lineage>
</organism>
<dbReference type="PANTHER" id="PTHR35807">
    <property type="entry name" value="TRANSCRIPTIONAL REGULATOR REDD-RELATED"/>
    <property type="match status" value="1"/>
</dbReference>
<dbReference type="Gene3D" id="1.25.40.10">
    <property type="entry name" value="Tetratricopeptide repeat domain"/>
    <property type="match status" value="1"/>
</dbReference>
<dbReference type="OrthoDB" id="5509004at2"/>
<dbReference type="SUPFAM" id="SSF48452">
    <property type="entry name" value="TPR-like"/>
    <property type="match status" value="1"/>
</dbReference>